<dbReference type="Pfam" id="PF01565">
    <property type="entry name" value="FAD_binding_4"/>
    <property type="match status" value="1"/>
</dbReference>
<dbReference type="GO" id="GO:0071949">
    <property type="term" value="F:FAD binding"/>
    <property type="evidence" value="ECO:0007669"/>
    <property type="project" value="InterPro"/>
</dbReference>
<dbReference type="STRING" id="1108045.GORHZ_154_00390"/>
<dbReference type="EMBL" id="BAHC01000154">
    <property type="protein sequence ID" value="GAB91950.1"/>
    <property type="molecule type" value="Genomic_DNA"/>
</dbReference>
<dbReference type="PANTHER" id="PTHR42973">
    <property type="entry name" value="BINDING OXIDOREDUCTASE, PUTATIVE (AFU_ORTHOLOGUE AFUA_1G17690)-RELATED"/>
    <property type="match status" value="1"/>
</dbReference>
<evidence type="ECO:0000256" key="3">
    <source>
        <dbReference type="ARBA" id="ARBA00022630"/>
    </source>
</evidence>
<name>K6VYH3_9ACTN</name>
<dbReference type="Gene3D" id="3.40.462.20">
    <property type="match status" value="1"/>
</dbReference>
<protein>
    <submittedName>
        <fullName evidence="7">Putative oxidoreductase</fullName>
    </submittedName>
</protein>
<dbReference type="RefSeq" id="WP_006335938.1">
    <property type="nucleotide sequence ID" value="NZ_BAHC01000154.1"/>
</dbReference>
<dbReference type="eggNOG" id="COG0277">
    <property type="taxonomic scope" value="Bacteria"/>
</dbReference>
<dbReference type="InterPro" id="IPR006094">
    <property type="entry name" value="Oxid_FAD_bind_N"/>
</dbReference>
<sequence>MSVVDGTGGLGTRVHGDVITADDPRFDEARDIDNRAEKSRPAAVVRCLDARDVAESVSFAVAEGLPVAVRAGGHGAAGYGCVEDGLVIDLRAIDHVRVDTDRGVVAIGGGACAGKVDTTTHSFGLATTTPTVSTVGMAGFTLGGGISYLTRKHGLAVDNLVGADVVLADGTLVRAGEGGDEDLLWGLAGGGGNLGVVTELRMRLHPVSVVTGGPMIFPIEHTERLVRLFRDWIPQQPDDIYAFLALLSVPPDEQFPAELRMHPACALIWCNTASADRCNEALATFRAERPVVDGVAQVPYPALQSAFDEGAAAGRYGSLAGALFEDLPDEAAAEYQRFGASQPTPLCQSHLYPLDGAAARPDRGATAWPWRDAAFAQMFAALAPVPGAEPALRAWANGFRDALRPYAMTGCYANFQMDEGPAAARACYGDNADRLARLKGIYDPTNVFRRNQNIAPLR</sequence>
<evidence type="ECO:0000313" key="8">
    <source>
        <dbReference type="Proteomes" id="UP000008363"/>
    </source>
</evidence>
<dbReference type="GO" id="GO:0016491">
    <property type="term" value="F:oxidoreductase activity"/>
    <property type="evidence" value="ECO:0007669"/>
    <property type="project" value="UniProtKB-KW"/>
</dbReference>
<comment type="caution">
    <text evidence="7">The sequence shown here is derived from an EMBL/GenBank/DDBJ whole genome shotgun (WGS) entry which is preliminary data.</text>
</comment>
<reference evidence="7 8" key="1">
    <citation type="submission" date="2012-08" db="EMBL/GenBank/DDBJ databases">
        <title>Whole genome shotgun sequence of Gordonia rhizosphera NBRC 16068.</title>
        <authorList>
            <person name="Takarada H."/>
            <person name="Isaki S."/>
            <person name="Hosoyama A."/>
            <person name="Tsuchikane K."/>
            <person name="Katsumata H."/>
            <person name="Baba S."/>
            <person name="Ohji S."/>
            <person name="Yamazaki S."/>
            <person name="Fujita N."/>
        </authorList>
    </citation>
    <scope>NUCLEOTIDE SEQUENCE [LARGE SCALE GENOMIC DNA]</scope>
    <source>
        <strain evidence="7 8">NBRC 16068</strain>
    </source>
</reference>
<evidence type="ECO:0000256" key="4">
    <source>
        <dbReference type="ARBA" id="ARBA00022827"/>
    </source>
</evidence>
<accession>K6VYH3</accession>
<organism evidence="7 8">
    <name type="scientific">Gordonia rhizosphera NBRC 16068</name>
    <dbReference type="NCBI Taxonomy" id="1108045"/>
    <lineage>
        <taxon>Bacteria</taxon>
        <taxon>Bacillati</taxon>
        <taxon>Actinomycetota</taxon>
        <taxon>Actinomycetes</taxon>
        <taxon>Mycobacteriales</taxon>
        <taxon>Gordoniaceae</taxon>
        <taxon>Gordonia</taxon>
    </lineage>
</organism>
<dbReference type="Gene3D" id="3.30.43.10">
    <property type="entry name" value="Uridine Diphospho-n-acetylenolpyruvylglucosamine Reductase, domain 2"/>
    <property type="match status" value="1"/>
</dbReference>
<evidence type="ECO:0000259" key="6">
    <source>
        <dbReference type="PROSITE" id="PS51387"/>
    </source>
</evidence>
<keyword evidence="4" id="KW-0274">FAD</keyword>
<keyword evidence="5" id="KW-0560">Oxidoreductase</keyword>
<dbReference type="InterPro" id="IPR016166">
    <property type="entry name" value="FAD-bd_PCMH"/>
</dbReference>
<evidence type="ECO:0000256" key="5">
    <source>
        <dbReference type="ARBA" id="ARBA00023002"/>
    </source>
</evidence>
<dbReference type="InterPro" id="IPR016167">
    <property type="entry name" value="FAD-bd_PCMH_sub1"/>
</dbReference>
<feature type="domain" description="FAD-binding PCMH-type" evidence="6">
    <location>
        <begin position="37"/>
        <end position="207"/>
    </location>
</feature>
<evidence type="ECO:0000313" key="7">
    <source>
        <dbReference type="EMBL" id="GAB91950.1"/>
    </source>
</evidence>
<keyword evidence="3" id="KW-0285">Flavoprotein</keyword>
<dbReference type="PROSITE" id="PS00862">
    <property type="entry name" value="OX2_COVAL_FAD"/>
    <property type="match status" value="1"/>
</dbReference>
<gene>
    <name evidence="7" type="ORF">GORHZ_154_00390</name>
</gene>
<dbReference type="AlphaFoldDB" id="K6VYH3"/>
<dbReference type="Pfam" id="PF08031">
    <property type="entry name" value="BBE"/>
    <property type="match status" value="1"/>
</dbReference>
<proteinExistence type="inferred from homology"/>
<keyword evidence="8" id="KW-1185">Reference proteome</keyword>
<dbReference type="PANTHER" id="PTHR42973:SF39">
    <property type="entry name" value="FAD-BINDING PCMH-TYPE DOMAIN-CONTAINING PROTEIN"/>
    <property type="match status" value="1"/>
</dbReference>
<comment type="cofactor">
    <cofactor evidence="1">
        <name>FAD</name>
        <dbReference type="ChEBI" id="CHEBI:57692"/>
    </cofactor>
</comment>
<dbReference type="SUPFAM" id="SSF56176">
    <property type="entry name" value="FAD-binding/transporter-associated domain-like"/>
    <property type="match status" value="1"/>
</dbReference>
<evidence type="ECO:0000256" key="1">
    <source>
        <dbReference type="ARBA" id="ARBA00001974"/>
    </source>
</evidence>
<dbReference type="InterPro" id="IPR006093">
    <property type="entry name" value="Oxy_OxRdtase_FAD_BS"/>
</dbReference>
<dbReference type="InterPro" id="IPR012951">
    <property type="entry name" value="BBE"/>
</dbReference>
<evidence type="ECO:0000256" key="2">
    <source>
        <dbReference type="ARBA" id="ARBA00005466"/>
    </source>
</evidence>
<dbReference type="InterPro" id="IPR050416">
    <property type="entry name" value="FAD-linked_Oxidoreductase"/>
</dbReference>
<dbReference type="InterPro" id="IPR036318">
    <property type="entry name" value="FAD-bd_PCMH-like_sf"/>
</dbReference>
<dbReference type="Gene3D" id="3.30.465.10">
    <property type="match status" value="1"/>
</dbReference>
<dbReference type="InterPro" id="IPR016169">
    <property type="entry name" value="FAD-bd_PCMH_sub2"/>
</dbReference>
<comment type="similarity">
    <text evidence="2">Belongs to the oxygen-dependent FAD-linked oxidoreductase family.</text>
</comment>
<dbReference type="PROSITE" id="PS51387">
    <property type="entry name" value="FAD_PCMH"/>
    <property type="match status" value="1"/>
</dbReference>
<dbReference type="Proteomes" id="UP000008363">
    <property type="component" value="Unassembled WGS sequence"/>
</dbReference>